<proteinExistence type="predicted"/>
<comment type="caution">
    <text evidence="1">The sequence shown here is derived from an EMBL/GenBank/DDBJ whole genome shotgun (WGS) entry which is preliminary data.</text>
</comment>
<dbReference type="EMBL" id="CM020618">
    <property type="protein sequence ID" value="KAK1861887.1"/>
    <property type="molecule type" value="Genomic_DNA"/>
</dbReference>
<name>A0ACC3BVF0_PYRYE</name>
<gene>
    <name evidence="1" type="ORF">I4F81_004465</name>
</gene>
<sequence>MGLDAADALSSDGIAALAAAVIRPPRASYTTAELGPPTFVTAGARVDRLDVALVNRRGLRLAASHYVPRGGGRSCRVEARALAPVLLPYGVSLFALDFSGSGRSDGEYISLGVLEQEDVAAAVRMGAATALLYAGRSARSGVAGVVADSAFHSFGALAAHLVAAMPLPAGVPRRLVTSSSSCGG</sequence>
<evidence type="ECO:0000313" key="1">
    <source>
        <dbReference type="EMBL" id="KAK1861887.1"/>
    </source>
</evidence>
<reference evidence="1" key="1">
    <citation type="submission" date="2019-11" db="EMBL/GenBank/DDBJ databases">
        <title>Nori genome reveals adaptations in red seaweeds to the harsh intertidal environment.</title>
        <authorList>
            <person name="Wang D."/>
            <person name="Mao Y."/>
        </authorList>
    </citation>
    <scope>NUCLEOTIDE SEQUENCE</scope>
    <source>
        <tissue evidence="1">Gametophyte</tissue>
    </source>
</reference>
<evidence type="ECO:0000313" key="2">
    <source>
        <dbReference type="Proteomes" id="UP000798662"/>
    </source>
</evidence>
<organism evidence="1 2">
    <name type="scientific">Pyropia yezoensis</name>
    <name type="common">Susabi-nori</name>
    <name type="synonym">Porphyra yezoensis</name>
    <dbReference type="NCBI Taxonomy" id="2788"/>
    <lineage>
        <taxon>Eukaryota</taxon>
        <taxon>Rhodophyta</taxon>
        <taxon>Bangiophyceae</taxon>
        <taxon>Bangiales</taxon>
        <taxon>Bangiaceae</taxon>
        <taxon>Pyropia</taxon>
    </lineage>
</organism>
<protein>
    <submittedName>
        <fullName evidence="1">Uncharacterized protein</fullName>
    </submittedName>
</protein>
<keyword evidence="2" id="KW-1185">Reference proteome</keyword>
<accession>A0ACC3BVF0</accession>
<dbReference type="Proteomes" id="UP000798662">
    <property type="component" value="Chromosome 1"/>
</dbReference>